<dbReference type="PANTHER" id="PTHR36617">
    <property type="entry name" value="PROTEIN, PUTATIVE-RELATED"/>
    <property type="match status" value="1"/>
</dbReference>
<dbReference type="AlphaFoldDB" id="A0A392MXM9"/>
<feature type="non-terminal residue" evidence="1">
    <location>
        <position position="1"/>
    </location>
</feature>
<evidence type="ECO:0000313" key="2">
    <source>
        <dbReference type="Proteomes" id="UP000265520"/>
    </source>
</evidence>
<evidence type="ECO:0000313" key="1">
    <source>
        <dbReference type="EMBL" id="MCH92063.1"/>
    </source>
</evidence>
<proteinExistence type="predicted"/>
<organism evidence="1 2">
    <name type="scientific">Trifolium medium</name>
    <dbReference type="NCBI Taxonomy" id="97028"/>
    <lineage>
        <taxon>Eukaryota</taxon>
        <taxon>Viridiplantae</taxon>
        <taxon>Streptophyta</taxon>
        <taxon>Embryophyta</taxon>
        <taxon>Tracheophyta</taxon>
        <taxon>Spermatophyta</taxon>
        <taxon>Magnoliopsida</taxon>
        <taxon>eudicotyledons</taxon>
        <taxon>Gunneridae</taxon>
        <taxon>Pentapetalae</taxon>
        <taxon>rosids</taxon>
        <taxon>fabids</taxon>
        <taxon>Fabales</taxon>
        <taxon>Fabaceae</taxon>
        <taxon>Papilionoideae</taxon>
        <taxon>50 kb inversion clade</taxon>
        <taxon>NPAAA clade</taxon>
        <taxon>Hologalegina</taxon>
        <taxon>IRL clade</taxon>
        <taxon>Trifolieae</taxon>
        <taxon>Trifolium</taxon>
    </lineage>
</organism>
<protein>
    <submittedName>
        <fullName evidence="1">Putative non-LTR retroelement reverse transcriptase related</fullName>
    </submittedName>
</protein>
<gene>
    <name evidence="1" type="ORF">A2U01_0012995</name>
</gene>
<keyword evidence="1" id="KW-0695">RNA-directed DNA polymerase</keyword>
<accession>A0A392MXM9</accession>
<keyword evidence="2" id="KW-1185">Reference proteome</keyword>
<reference evidence="1 2" key="1">
    <citation type="journal article" date="2018" name="Front. Plant Sci.">
        <title>Red Clover (Trifolium pratense) and Zigzag Clover (T. medium) - A Picture of Genomic Similarities and Differences.</title>
        <authorList>
            <person name="Dluhosova J."/>
            <person name="Istvanek J."/>
            <person name="Nedelnik J."/>
            <person name="Repkova J."/>
        </authorList>
    </citation>
    <scope>NUCLEOTIDE SEQUENCE [LARGE SCALE GENOMIC DNA]</scope>
    <source>
        <strain evidence="2">cv. 10/8</strain>
        <tissue evidence="1">Leaf</tissue>
    </source>
</reference>
<name>A0A392MXM9_9FABA</name>
<comment type="caution">
    <text evidence="1">The sequence shown here is derived from an EMBL/GenBank/DDBJ whole genome shotgun (WGS) entry which is preliminary data.</text>
</comment>
<sequence>DICRLGVINGVDGGDWCRDIMVRKLGNGNNIRFWKDTWLDAEPLCHAFPRLFSMSIQPDCTVNQMGRWVNDVWYWEFSWRRNPFVWEEELIGQLLRNVSRAEVVLREDSWISLIGDAGVYSVKAGYQYLSDNFLPDTNLNESVCNIMKNLWYSLAPQKVVIFSWQLLYQRLPTKANLLHRRVVALESDLARNPSVVGITNGDAGIAHYIF</sequence>
<dbReference type="PANTHER" id="PTHR36617:SF16">
    <property type="entry name" value="OS04G0516500 PROTEIN"/>
    <property type="match status" value="1"/>
</dbReference>
<keyword evidence="1" id="KW-0808">Transferase</keyword>
<dbReference type="GO" id="GO:0003964">
    <property type="term" value="F:RNA-directed DNA polymerase activity"/>
    <property type="evidence" value="ECO:0007669"/>
    <property type="project" value="UniProtKB-KW"/>
</dbReference>
<dbReference type="Proteomes" id="UP000265520">
    <property type="component" value="Unassembled WGS sequence"/>
</dbReference>
<dbReference type="EMBL" id="LXQA010021811">
    <property type="protein sequence ID" value="MCH92063.1"/>
    <property type="molecule type" value="Genomic_DNA"/>
</dbReference>
<keyword evidence="1" id="KW-0548">Nucleotidyltransferase</keyword>